<keyword evidence="3" id="KW-1185">Reference proteome</keyword>
<dbReference type="EMBL" id="JAWZYT010002117">
    <property type="protein sequence ID" value="KAK4306517.1"/>
    <property type="molecule type" value="Genomic_DNA"/>
</dbReference>
<evidence type="ECO:0000313" key="2">
    <source>
        <dbReference type="EMBL" id="KAK4306517.1"/>
    </source>
</evidence>
<evidence type="ECO:0000313" key="3">
    <source>
        <dbReference type="Proteomes" id="UP001292094"/>
    </source>
</evidence>
<gene>
    <name evidence="2" type="ORF">Pmani_021661</name>
    <name evidence="1" type="ORF">Pmani_037000</name>
</gene>
<name>A0AAE1PG55_9EUCA</name>
<dbReference type="EMBL" id="JAWZYT010005619">
    <property type="protein sequence ID" value="KAK4290072.1"/>
    <property type="molecule type" value="Genomic_DNA"/>
</dbReference>
<evidence type="ECO:0000313" key="1">
    <source>
        <dbReference type="EMBL" id="KAK4290072.1"/>
    </source>
</evidence>
<comment type="caution">
    <text evidence="2">The sequence shown here is derived from an EMBL/GenBank/DDBJ whole genome shotgun (WGS) entry which is preliminary data.</text>
</comment>
<sequence>MVVVGDDSLSSISPHFDPIRAKRDSPVGLLDTGERERFLATTQTTTRTVVVASTTTVPFTCVSGTDTVLCAGRRRRRKAIRKFIHISDEEEGNLLR</sequence>
<accession>A0AAE1PG55</accession>
<protein>
    <submittedName>
        <fullName evidence="2">Uncharacterized protein</fullName>
    </submittedName>
</protein>
<reference evidence="2" key="1">
    <citation type="submission" date="2023-11" db="EMBL/GenBank/DDBJ databases">
        <title>Genome assemblies of two species of porcelain crab, Petrolisthes cinctipes and Petrolisthes manimaculis (Anomura: Porcellanidae).</title>
        <authorList>
            <person name="Angst P."/>
        </authorList>
    </citation>
    <scope>NUCLEOTIDE SEQUENCE</scope>
    <source>
        <strain evidence="2">PB745_02</strain>
        <tissue evidence="2">Gill</tissue>
    </source>
</reference>
<proteinExistence type="predicted"/>
<organism evidence="2 3">
    <name type="scientific">Petrolisthes manimaculis</name>
    <dbReference type="NCBI Taxonomy" id="1843537"/>
    <lineage>
        <taxon>Eukaryota</taxon>
        <taxon>Metazoa</taxon>
        <taxon>Ecdysozoa</taxon>
        <taxon>Arthropoda</taxon>
        <taxon>Crustacea</taxon>
        <taxon>Multicrustacea</taxon>
        <taxon>Malacostraca</taxon>
        <taxon>Eumalacostraca</taxon>
        <taxon>Eucarida</taxon>
        <taxon>Decapoda</taxon>
        <taxon>Pleocyemata</taxon>
        <taxon>Anomura</taxon>
        <taxon>Galatheoidea</taxon>
        <taxon>Porcellanidae</taxon>
        <taxon>Petrolisthes</taxon>
    </lineage>
</organism>
<dbReference type="Proteomes" id="UP001292094">
    <property type="component" value="Unassembled WGS sequence"/>
</dbReference>
<dbReference type="AlphaFoldDB" id="A0AAE1PG55"/>